<dbReference type="PANTHER" id="PTHR43668:SF2">
    <property type="entry name" value="ALLANTOINASE"/>
    <property type="match status" value="1"/>
</dbReference>
<dbReference type="GO" id="GO:0044205">
    <property type="term" value="P:'de novo' UMP biosynthetic process"/>
    <property type="evidence" value="ECO:0007669"/>
    <property type="project" value="UniProtKB-UniRule"/>
</dbReference>
<evidence type="ECO:0000313" key="9">
    <source>
        <dbReference type="Proteomes" id="UP000192660"/>
    </source>
</evidence>
<dbReference type="InterPro" id="IPR050138">
    <property type="entry name" value="DHOase/Allantoinase_Hydrolase"/>
</dbReference>
<feature type="binding site" evidence="6">
    <location>
        <position position="235"/>
    </location>
    <ligand>
        <name>Zn(2+)</name>
        <dbReference type="ChEBI" id="CHEBI:29105"/>
        <label>2</label>
    </ligand>
</feature>
<name>A0A1W1WN79_SULTA</name>
<feature type="binding site" evidence="6">
    <location>
        <position position="310"/>
    </location>
    <ligand>
        <name>Zn(2+)</name>
        <dbReference type="ChEBI" id="CHEBI:29105"/>
        <label>1</label>
    </ligand>
</feature>
<feature type="binding site" evidence="6">
    <location>
        <position position="314"/>
    </location>
    <ligand>
        <name>substrate</name>
    </ligand>
</feature>
<dbReference type="InterPro" id="IPR002195">
    <property type="entry name" value="Dihydroorotase_CS"/>
</dbReference>
<feature type="binding site" evidence="6">
    <location>
        <position position="65"/>
    </location>
    <ligand>
        <name>Zn(2+)</name>
        <dbReference type="ChEBI" id="CHEBI:29105"/>
        <label>1</label>
    </ligand>
</feature>
<comment type="similarity">
    <text evidence="2 6">Belongs to the metallo-dependent hydrolases superfamily. DHOase family. Class I DHOase subfamily.</text>
</comment>
<feature type="binding site" evidence="6">
    <location>
        <begin position="328"/>
        <end position="329"/>
    </location>
    <ligand>
        <name>substrate</name>
    </ligand>
</feature>
<dbReference type="GO" id="GO:0005737">
    <property type="term" value="C:cytoplasm"/>
    <property type="evidence" value="ECO:0007669"/>
    <property type="project" value="TreeGrafter"/>
</dbReference>
<protein>
    <recommendedName>
        <fullName evidence="6">Dihydroorotase</fullName>
        <shortName evidence="6">DHOase</shortName>
        <ecNumber evidence="6">3.5.2.3</ecNumber>
    </recommendedName>
</protein>
<reference evidence="9" key="1">
    <citation type="submission" date="2017-04" db="EMBL/GenBank/DDBJ databases">
        <authorList>
            <person name="Varghese N."/>
            <person name="Submissions S."/>
        </authorList>
    </citation>
    <scope>NUCLEOTIDE SEQUENCE [LARGE SCALE GENOMIC DNA]</scope>
    <source>
        <strain evidence="9">DSM 9293</strain>
    </source>
</reference>
<dbReference type="Gene3D" id="3.20.20.140">
    <property type="entry name" value="Metal-dependent hydrolases"/>
    <property type="match status" value="1"/>
</dbReference>
<dbReference type="SUPFAM" id="SSF51338">
    <property type="entry name" value="Composite domain of metallo-dependent hydrolases"/>
    <property type="match status" value="1"/>
</dbReference>
<dbReference type="GO" id="GO:0004151">
    <property type="term" value="F:dihydroorotase activity"/>
    <property type="evidence" value="ECO:0007669"/>
    <property type="project" value="UniProtKB-UniRule"/>
</dbReference>
<comment type="pathway">
    <text evidence="6">Pyrimidine metabolism; UMP biosynthesis via de novo pathway; (S)-dihydroorotate from bicarbonate: step 3/3.</text>
</comment>
<dbReference type="RefSeq" id="WP_028962341.1">
    <property type="nucleotide sequence ID" value="NZ_FWWY01000001.1"/>
</dbReference>
<dbReference type="STRING" id="28034.BFX07_07680"/>
<dbReference type="PANTHER" id="PTHR43668">
    <property type="entry name" value="ALLANTOINASE"/>
    <property type="match status" value="1"/>
</dbReference>
<feature type="binding site" evidence="6">
    <location>
        <begin position="65"/>
        <end position="67"/>
    </location>
    <ligand>
        <name>substrate</name>
    </ligand>
</feature>
<dbReference type="EMBL" id="FWWY01000001">
    <property type="protein sequence ID" value="SMC07629.1"/>
    <property type="molecule type" value="Genomic_DNA"/>
</dbReference>
<keyword evidence="5 6" id="KW-0665">Pyrimidine biosynthesis</keyword>
<comment type="catalytic activity">
    <reaction evidence="6">
        <text>(S)-dihydroorotate + H2O = N-carbamoyl-L-aspartate + H(+)</text>
        <dbReference type="Rhea" id="RHEA:24296"/>
        <dbReference type="ChEBI" id="CHEBI:15377"/>
        <dbReference type="ChEBI" id="CHEBI:15378"/>
        <dbReference type="ChEBI" id="CHEBI:30864"/>
        <dbReference type="ChEBI" id="CHEBI:32814"/>
        <dbReference type="EC" id="3.5.2.3"/>
    </reaction>
</comment>
<feature type="binding site" evidence="6">
    <location>
        <position position="63"/>
    </location>
    <ligand>
        <name>Zn(2+)</name>
        <dbReference type="ChEBI" id="CHEBI:29105"/>
        <label>1</label>
    </ligand>
</feature>
<feature type="active site" evidence="6">
    <location>
        <position position="310"/>
    </location>
</feature>
<proteinExistence type="inferred from homology"/>
<comment type="cofactor">
    <cofactor evidence="6">
        <name>Zn(2+)</name>
        <dbReference type="ChEBI" id="CHEBI:29105"/>
    </cofactor>
    <text evidence="6">Binds 2 Zn(2+) ions per subunit.</text>
</comment>
<comment type="function">
    <text evidence="1 6">Catalyzes the reversible cyclization of carbamoyl aspartate to dihydroorotate.</text>
</comment>
<evidence type="ECO:0000256" key="1">
    <source>
        <dbReference type="ARBA" id="ARBA00002368"/>
    </source>
</evidence>
<keyword evidence="4 6" id="KW-0378">Hydrolase</keyword>
<dbReference type="PROSITE" id="PS00482">
    <property type="entry name" value="DIHYDROOROTASE_1"/>
    <property type="match status" value="1"/>
</dbReference>
<feature type="binding site" evidence="6">
    <location>
        <position position="182"/>
    </location>
    <ligand>
        <name>Zn(2+)</name>
        <dbReference type="ChEBI" id="CHEBI:29105"/>
        <label>2</label>
    </ligand>
</feature>
<gene>
    <name evidence="6" type="primary">pyrC</name>
    <name evidence="8" type="ORF">SAMN00768000_3478</name>
</gene>
<dbReference type="NCBIfam" id="TIGR00857">
    <property type="entry name" value="pyrC_multi"/>
    <property type="match status" value="1"/>
</dbReference>
<feature type="domain" description="Dihydroorotase catalytic" evidence="7">
    <location>
        <begin position="55"/>
        <end position="238"/>
    </location>
</feature>
<feature type="binding site" evidence="6">
    <location>
        <position position="155"/>
    </location>
    <ligand>
        <name>Zn(2+)</name>
        <dbReference type="ChEBI" id="CHEBI:29105"/>
        <label>2</label>
    </ligand>
</feature>
<dbReference type="Pfam" id="PF12890">
    <property type="entry name" value="DHOase"/>
    <property type="match status" value="1"/>
</dbReference>
<evidence type="ECO:0000256" key="5">
    <source>
        <dbReference type="ARBA" id="ARBA00022975"/>
    </source>
</evidence>
<evidence type="ECO:0000259" key="7">
    <source>
        <dbReference type="Pfam" id="PF12890"/>
    </source>
</evidence>
<feature type="binding site" evidence="6">
    <location>
        <position position="283"/>
    </location>
    <ligand>
        <name>substrate</name>
    </ligand>
</feature>
<dbReference type="GO" id="GO:0008270">
    <property type="term" value="F:zinc ion binding"/>
    <property type="evidence" value="ECO:0007669"/>
    <property type="project" value="UniProtKB-UniRule"/>
</dbReference>
<evidence type="ECO:0000256" key="4">
    <source>
        <dbReference type="ARBA" id="ARBA00022801"/>
    </source>
</evidence>
<dbReference type="OrthoDB" id="9765462at2"/>
<evidence type="ECO:0000313" key="8">
    <source>
        <dbReference type="EMBL" id="SMC07629.1"/>
    </source>
</evidence>
<keyword evidence="6" id="KW-0862">Zinc</keyword>
<dbReference type="AlphaFoldDB" id="A0A1W1WN79"/>
<dbReference type="UniPathway" id="UPA00070">
    <property type="reaction ID" value="UER00117"/>
</dbReference>
<dbReference type="CDD" id="cd01317">
    <property type="entry name" value="DHOase_IIa"/>
    <property type="match status" value="1"/>
</dbReference>
<keyword evidence="3 6" id="KW-0479">Metal-binding</keyword>
<dbReference type="HAMAP" id="MF_00220_B">
    <property type="entry name" value="PyrC_classI_B"/>
    <property type="match status" value="1"/>
</dbReference>
<dbReference type="SUPFAM" id="SSF51556">
    <property type="entry name" value="Metallo-dependent hydrolases"/>
    <property type="match status" value="1"/>
</dbReference>
<dbReference type="GO" id="GO:0004038">
    <property type="term" value="F:allantoinase activity"/>
    <property type="evidence" value="ECO:0007669"/>
    <property type="project" value="TreeGrafter"/>
</dbReference>
<evidence type="ECO:0000256" key="2">
    <source>
        <dbReference type="ARBA" id="ARBA00010286"/>
    </source>
</evidence>
<dbReference type="InterPro" id="IPR024403">
    <property type="entry name" value="DHOase_cat"/>
</dbReference>
<dbReference type="InterPro" id="IPR032466">
    <property type="entry name" value="Metal_Hydrolase"/>
</dbReference>
<dbReference type="Proteomes" id="UP000192660">
    <property type="component" value="Unassembled WGS sequence"/>
</dbReference>
<feature type="binding site" evidence="6">
    <location>
        <position position="155"/>
    </location>
    <ligand>
        <name>Zn(2+)</name>
        <dbReference type="ChEBI" id="CHEBI:29105"/>
        <label>1</label>
    </ligand>
</feature>
<organism evidence="8 9">
    <name type="scientific">Sulfobacillus thermosulfidooxidans (strain DSM 9293 / VKM B-1269 / AT-1)</name>
    <dbReference type="NCBI Taxonomy" id="929705"/>
    <lineage>
        <taxon>Bacteria</taxon>
        <taxon>Bacillati</taxon>
        <taxon>Bacillota</taxon>
        <taxon>Clostridia</taxon>
        <taxon>Eubacteriales</taxon>
        <taxon>Clostridiales Family XVII. Incertae Sedis</taxon>
        <taxon>Sulfobacillus</taxon>
    </lineage>
</organism>
<dbReference type="InterPro" id="IPR004722">
    <property type="entry name" value="DHOase"/>
</dbReference>
<dbReference type="EC" id="3.5.2.3" evidence="6"/>
<keyword evidence="9" id="KW-1185">Reference proteome</keyword>
<dbReference type="PROSITE" id="PS00483">
    <property type="entry name" value="DIHYDROOROTASE_2"/>
    <property type="match status" value="1"/>
</dbReference>
<dbReference type="Gene3D" id="2.30.40.10">
    <property type="entry name" value="Urease, subunit C, domain 1"/>
    <property type="match status" value="1"/>
</dbReference>
<sequence>MTNKDETCWQIQNVRVIDPFRGIDSVEDVFVVNGHIAERTEAAGCQVINARGLWLVPRLTDMHVHFRDPGLEYKEDLFSGSQAAAAGGFTVVCTMPNTRPVVDIPSLIHWQITRGKEIGLVHILPIGAISKGQQGLELADLYQMAEAGAVGFSDDGHPLVDSRIMRAALSYSRTLGRPIIQHAEDPLLAAGGVMHEGSISHQLGLAGAPDEAESVMVWRDVELAGLTGGILHVAHISSPGSLEALDYAKRRGLRVSAEVAPHHLFLTDEAVREWNYNPVTKVNPPLRPDTTRQLLIQAVIKGLITVIASDHAPHHEDEKNQSYKDAPFGISGLETFVGTIFRVFLDAGLLDPLHLFRLITVGPQEVLGLDYPGLIPGASADFTLIDPQMTWTVDGQQFYSRGKNTPLQGTKLKGRPIATMLEGRFTMRDQEVLV</sequence>
<dbReference type="InterPro" id="IPR011059">
    <property type="entry name" value="Metal-dep_hydrolase_composite"/>
</dbReference>
<evidence type="ECO:0000256" key="6">
    <source>
        <dbReference type="HAMAP-Rule" id="MF_00220"/>
    </source>
</evidence>
<feature type="binding site" evidence="6">
    <location>
        <position position="97"/>
    </location>
    <ligand>
        <name>substrate</name>
    </ligand>
</feature>
<accession>A0A1W1WN79</accession>
<dbReference type="GO" id="GO:0006145">
    <property type="term" value="P:purine nucleobase catabolic process"/>
    <property type="evidence" value="ECO:0007669"/>
    <property type="project" value="TreeGrafter"/>
</dbReference>
<evidence type="ECO:0000256" key="3">
    <source>
        <dbReference type="ARBA" id="ARBA00022723"/>
    </source>
</evidence>